<evidence type="ECO:0000313" key="9">
    <source>
        <dbReference type="EMBL" id="HDM36919.1"/>
    </source>
</evidence>
<gene>
    <name evidence="9" type="ORF">ENG09_06745</name>
</gene>
<evidence type="ECO:0000256" key="7">
    <source>
        <dbReference type="SAM" id="MobiDB-lite"/>
    </source>
</evidence>
<proteinExistence type="predicted"/>
<comment type="cofactor">
    <cofactor evidence="1">
        <name>[4Fe-4S] cluster</name>
        <dbReference type="ChEBI" id="CHEBI:49883"/>
    </cofactor>
</comment>
<dbReference type="GO" id="GO:0002926">
    <property type="term" value="P:tRNA wobble base 5-methoxycarbonylmethyl-2-thiouridinylation"/>
    <property type="evidence" value="ECO:0007669"/>
    <property type="project" value="TreeGrafter"/>
</dbReference>
<feature type="region of interest" description="Disordered" evidence="7">
    <location>
        <begin position="1"/>
        <end position="22"/>
    </location>
</feature>
<dbReference type="InterPro" id="IPR007197">
    <property type="entry name" value="rSAM"/>
</dbReference>
<dbReference type="SFLD" id="SFLDS00029">
    <property type="entry name" value="Radical_SAM"/>
    <property type="match status" value="1"/>
</dbReference>
<dbReference type="SMART" id="SM00729">
    <property type="entry name" value="Elp3"/>
    <property type="match status" value="1"/>
</dbReference>
<dbReference type="InterPro" id="IPR058240">
    <property type="entry name" value="rSAM_sf"/>
</dbReference>
<evidence type="ECO:0000256" key="2">
    <source>
        <dbReference type="ARBA" id="ARBA00022485"/>
    </source>
</evidence>
<dbReference type="PANTHER" id="PTHR11135">
    <property type="entry name" value="HISTONE ACETYLTRANSFERASE-RELATED"/>
    <property type="match status" value="1"/>
</dbReference>
<evidence type="ECO:0000256" key="1">
    <source>
        <dbReference type="ARBA" id="ARBA00001966"/>
    </source>
</evidence>
<dbReference type="GO" id="GO:0046872">
    <property type="term" value="F:metal ion binding"/>
    <property type="evidence" value="ECO:0007669"/>
    <property type="project" value="UniProtKB-KW"/>
</dbReference>
<dbReference type="Pfam" id="PF04055">
    <property type="entry name" value="Radical_SAM"/>
    <property type="match status" value="1"/>
</dbReference>
<accession>A0A7C1B4G6</accession>
<dbReference type="PANTHER" id="PTHR11135:SF0">
    <property type="entry name" value="ELONGATOR COMPLEX PROTEIN 3"/>
    <property type="match status" value="1"/>
</dbReference>
<dbReference type="AlphaFoldDB" id="A0A7C1B4G6"/>
<keyword evidence="2" id="KW-0004">4Fe-4S</keyword>
<evidence type="ECO:0000256" key="4">
    <source>
        <dbReference type="ARBA" id="ARBA00022723"/>
    </source>
</evidence>
<dbReference type="GO" id="GO:0003824">
    <property type="term" value="F:catalytic activity"/>
    <property type="evidence" value="ECO:0007669"/>
    <property type="project" value="InterPro"/>
</dbReference>
<dbReference type="SUPFAM" id="SSF102114">
    <property type="entry name" value="Radical SAM enzymes"/>
    <property type="match status" value="1"/>
</dbReference>
<evidence type="ECO:0000256" key="6">
    <source>
        <dbReference type="ARBA" id="ARBA00023014"/>
    </source>
</evidence>
<comment type="caution">
    <text evidence="9">The sequence shown here is derived from an EMBL/GenBank/DDBJ whole genome shotgun (WGS) entry which is preliminary data.</text>
</comment>
<keyword evidence="3" id="KW-0949">S-adenosyl-L-methionine</keyword>
<keyword evidence="5" id="KW-0408">Iron</keyword>
<dbReference type="GO" id="GO:0005737">
    <property type="term" value="C:cytoplasm"/>
    <property type="evidence" value="ECO:0007669"/>
    <property type="project" value="TreeGrafter"/>
</dbReference>
<dbReference type="Proteomes" id="UP000885863">
    <property type="component" value="Unassembled WGS sequence"/>
</dbReference>
<organism evidence="9">
    <name type="scientific">Candidatus Syntropharchaeum butanivorans</name>
    <dbReference type="NCBI Taxonomy" id="1839936"/>
    <lineage>
        <taxon>Archaea</taxon>
        <taxon>Methanobacteriati</taxon>
        <taxon>Methanobacteriota</taxon>
        <taxon>Stenosarchaea group</taxon>
        <taxon>Methanomicrobia</taxon>
        <taxon>Methanosarcinales</taxon>
        <taxon>ANME-2 cluster</taxon>
        <taxon>Candidatus Syntropharchaeum</taxon>
    </lineage>
</organism>
<evidence type="ECO:0000259" key="8">
    <source>
        <dbReference type="PROSITE" id="PS51918"/>
    </source>
</evidence>
<dbReference type="PROSITE" id="PS51918">
    <property type="entry name" value="RADICAL_SAM"/>
    <property type="match status" value="1"/>
</dbReference>
<evidence type="ECO:0000256" key="3">
    <source>
        <dbReference type="ARBA" id="ARBA00022691"/>
    </source>
</evidence>
<keyword evidence="4" id="KW-0479">Metal-binding</keyword>
<feature type="domain" description="Radical SAM core" evidence="8">
    <location>
        <begin position="47"/>
        <end position="281"/>
    </location>
</feature>
<dbReference type="InterPro" id="IPR039661">
    <property type="entry name" value="ELP3"/>
</dbReference>
<dbReference type="EMBL" id="DQZR01000282">
    <property type="protein sequence ID" value="HDM36919.1"/>
    <property type="molecule type" value="Genomic_DNA"/>
</dbReference>
<keyword evidence="6" id="KW-0411">Iron-sulfur</keyword>
<evidence type="ECO:0000256" key="5">
    <source>
        <dbReference type="ARBA" id="ARBA00023004"/>
    </source>
</evidence>
<dbReference type="InterPro" id="IPR006638">
    <property type="entry name" value="Elp3/MiaA/NifB-like_rSAM"/>
</dbReference>
<protein>
    <submittedName>
        <fullName evidence="9">TIGR01210 family radical SAM protein</fullName>
    </submittedName>
</protein>
<name>A0A7C1B4G6_9EURY</name>
<sequence>MDGQVCRVSHPPDISHIPRSDRGRSLMKAIPRDKPVYVGTGTDIIDFEPIKAVTVILRTTGCHWRRCKMCNYYLEQAPPPLSEEDLISQIDHAISKFPEGDLIVKIFTSGSFFDEREIPRGVQESILRRLPRDQIRKLIIETRPEFVTRSAISTAVEIFDSFEVAIGLETTNDEIRSRCIEKGFSFEDFKRAVEVARACGAGVRTYLLLKPPYLTEREAIDDMLRSARDLIPYTRTISLNLTTVRKNTPLHSLWKEGYYRPPWLWSAVEVMRRIREDPRFDDIAIISDPIGAGKPWGPHNCKRCDNRVKDAIRRFSITQDVRDLTAIECRCKKLWEVVLQLERFTFGVPLP</sequence>
<reference evidence="9" key="1">
    <citation type="journal article" date="2020" name="mSystems">
        <title>Genome- and Community-Level Interaction Insights into Carbon Utilization and Element Cycling Functions of Hydrothermarchaeota in Hydrothermal Sediment.</title>
        <authorList>
            <person name="Zhou Z."/>
            <person name="Liu Y."/>
            <person name="Xu W."/>
            <person name="Pan J."/>
            <person name="Luo Z.H."/>
            <person name="Li M."/>
        </authorList>
    </citation>
    <scope>NUCLEOTIDE SEQUENCE [LARGE SCALE GENOMIC DNA]</scope>
    <source>
        <strain evidence="9">HyVt-185</strain>
    </source>
</reference>
<dbReference type="GO" id="GO:0051539">
    <property type="term" value="F:4 iron, 4 sulfur cluster binding"/>
    <property type="evidence" value="ECO:0007669"/>
    <property type="project" value="UniProtKB-KW"/>
</dbReference>
<dbReference type="PIRSF" id="PIRSF004954">
    <property type="entry name" value="Radical_SAM"/>
    <property type="match status" value="1"/>
</dbReference>
<dbReference type="InterPro" id="IPR005909">
    <property type="entry name" value="RaSEA"/>
</dbReference>
<dbReference type="NCBIfam" id="TIGR01210">
    <property type="entry name" value="archaeosine biosynthesis radical SAM protein RaSEA"/>
    <property type="match status" value="1"/>
</dbReference>